<feature type="chain" id="PRO_5042039793" evidence="1">
    <location>
        <begin position="22"/>
        <end position="292"/>
    </location>
</feature>
<dbReference type="EMBL" id="JAUEPO010000006">
    <property type="protein sequence ID" value="KAK3319987.1"/>
    <property type="molecule type" value="Genomic_DNA"/>
</dbReference>
<reference evidence="2" key="1">
    <citation type="journal article" date="2023" name="Mol. Phylogenet. Evol.">
        <title>Genome-scale phylogeny and comparative genomics of the fungal order Sordariales.</title>
        <authorList>
            <person name="Hensen N."/>
            <person name="Bonometti L."/>
            <person name="Westerberg I."/>
            <person name="Brannstrom I.O."/>
            <person name="Guillou S."/>
            <person name="Cros-Aarteil S."/>
            <person name="Calhoun S."/>
            <person name="Haridas S."/>
            <person name="Kuo A."/>
            <person name="Mondo S."/>
            <person name="Pangilinan J."/>
            <person name="Riley R."/>
            <person name="LaButti K."/>
            <person name="Andreopoulos B."/>
            <person name="Lipzen A."/>
            <person name="Chen C."/>
            <person name="Yan M."/>
            <person name="Daum C."/>
            <person name="Ng V."/>
            <person name="Clum A."/>
            <person name="Steindorff A."/>
            <person name="Ohm R.A."/>
            <person name="Martin F."/>
            <person name="Silar P."/>
            <person name="Natvig D.O."/>
            <person name="Lalanne C."/>
            <person name="Gautier V."/>
            <person name="Ament-Velasquez S.L."/>
            <person name="Kruys A."/>
            <person name="Hutchinson M.I."/>
            <person name="Powell A.J."/>
            <person name="Barry K."/>
            <person name="Miller A.N."/>
            <person name="Grigoriev I.V."/>
            <person name="Debuchy R."/>
            <person name="Gladieux P."/>
            <person name="Hiltunen Thoren M."/>
            <person name="Johannesson H."/>
        </authorList>
    </citation>
    <scope>NUCLEOTIDE SEQUENCE</scope>
    <source>
        <strain evidence="2">SMH4131-1</strain>
    </source>
</reference>
<name>A0AAE0I7K9_9PEZI</name>
<accession>A0AAE0I7K9</accession>
<evidence type="ECO:0000313" key="3">
    <source>
        <dbReference type="Proteomes" id="UP001286456"/>
    </source>
</evidence>
<protein>
    <submittedName>
        <fullName evidence="2">Uncharacterized protein</fullName>
    </submittedName>
</protein>
<evidence type="ECO:0000313" key="2">
    <source>
        <dbReference type="EMBL" id="KAK3319987.1"/>
    </source>
</evidence>
<dbReference type="AlphaFoldDB" id="A0AAE0I7K9"/>
<comment type="caution">
    <text evidence="2">The sequence shown here is derived from an EMBL/GenBank/DDBJ whole genome shotgun (WGS) entry which is preliminary data.</text>
</comment>
<feature type="signal peptide" evidence="1">
    <location>
        <begin position="1"/>
        <end position="21"/>
    </location>
</feature>
<reference evidence="2" key="2">
    <citation type="submission" date="2023-06" db="EMBL/GenBank/DDBJ databases">
        <authorList>
            <consortium name="Lawrence Berkeley National Laboratory"/>
            <person name="Haridas S."/>
            <person name="Hensen N."/>
            <person name="Bonometti L."/>
            <person name="Westerberg I."/>
            <person name="Brannstrom I.O."/>
            <person name="Guillou S."/>
            <person name="Cros-Aarteil S."/>
            <person name="Calhoun S."/>
            <person name="Kuo A."/>
            <person name="Mondo S."/>
            <person name="Pangilinan J."/>
            <person name="Riley R."/>
            <person name="Labutti K."/>
            <person name="Andreopoulos B."/>
            <person name="Lipzen A."/>
            <person name="Chen C."/>
            <person name="Yanf M."/>
            <person name="Daum C."/>
            <person name="Ng V."/>
            <person name="Clum A."/>
            <person name="Steindorff A."/>
            <person name="Ohm R."/>
            <person name="Martin F."/>
            <person name="Silar P."/>
            <person name="Natvig D."/>
            <person name="Lalanne C."/>
            <person name="Gautier V."/>
            <person name="Ament-Velasquez S.L."/>
            <person name="Kruys A."/>
            <person name="Hutchinson M.I."/>
            <person name="Powell A.J."/>
            <person name="Barry K."/>
            <person name="Miller A.N."/>
            <person name="Grigoriev I.V."/>
            <person name="Debuchy R."/>
            <person name="Gladieux P."/>
            <person name="Thoren M.H."/>
            <person name="Johannesson H."/>
        </authorList>
    </citation>
    <scope>NUCLEOTIDE SEQUENCE</scope>
    <source>
        <strain evidence="2">SMH4131-1</strain>
    </source>
</reference>
<proteinExistence type="predicted"/>
<gene>
    <name evidence="2" type="ORF">B0T19DRAFT_433478</name>
</gene>
<evidence type="ECO:0000256" key="1">
    <source>
        <dbReference type="SAM" id="SignalP"/>
    </source>
</evidence>
<keyword evidence="3" id="KW-1185">Reference proteome</keyword>
<dbReference type="Proteomes" id="UP001286456">
    <property type="component" value="Unassembled WGS sequence"/>
</dbReference>
<keyword evidence="1" id="KW-0732">Signal</keyword>
<organism evidence="2 3">
    <name type="scientific">Cercophora scortea</name>
    <dbReference type="NCBI Taxonomy" id="314031"/>
    <lineage>
        <taxon>Eukaryota</taxon>
        <taxon>Fungi</taxon>
        <taxon>Dikarya</taxon>
        <taxon>Ascomycota</taxon>
        <taxon>Pezizomycotina</taxon>
        <taxon>Sordariomycetes</taxon>
        <taxon>Sordariomycetidae</taxon>
        <taxon>Sordariales</taxon>
        <taxon>Lasiosphaeriaceae</taxon>
        <taxon>Cercophora</taxon>
    </lineage>
</organism>
<sequence length="292" mass="29739">MYPIKSSLLLVAFAFAVTVAALAPPAPVVTAAPDSPEARALMLGLNFEQHLDVMARADPRTPNFFSGWYDPNGNITKSDECASKYTSLGAGGPSIGSALATYIISTYVRTVSMEWVYITSAGRRAGFACDTPDGNPPPSLTSTWESFTDAYSAWKTSVHSEGHVLATSCSGVFEAFFDYAVATDAAECRSEVLSFNQHVSTTASETSSSSASSVSVSTSGFPTVTSTSTGSTSAVSSVSSSTASVSGSPTSVSSSTASVSSSTASAAASRETGCYVVAVAYVAGLAGAMAAL</sequence>